<feature type="compositionally biased region" description="Basic and acidic residues" evidence="13">
    <location>
        <begin position="334"/>
        <end position="345"/>
    </location>
</feature>
<dbReference type="GO" id="GO:0031210">
    <property type="term" value="F:phosphatidylcholine binding"/>
    <property type="evidence" value="ECO:0007669"/>
    <property type="project" value="TreeGrafter"/>
</dbReference>
<gene>
    <name evidence="15" type="ORF">CCAM_LOCUS34462</name>
</gene>
<evidence type="ECO:0000256" key="8">
    <source>
        <dbReference type="ARBA" id="ARBA00025706"/>
    </source>
</evidence>
<evidence type="ECO:0000256" key="5">
    <source>
        <dbReference type="ARBA" id="ARBA00023098"/>
    </source>
</evidence>
<dbReference type="InterPro" id="IPR014729">
    <property type="entry name" value="Rossmann-like_a/b/a_fold"/>
</dbReference>
<evidence type="ECO:0000259" key="14">
    <source>
        <dbReference type="Pfam" id="PF01467"/>
    </source>
</evidence>
<evidence type="ECO:0000256" key="9">
    <source>
        <dbReference type="ARBA" id="ARBA00026101"/>
    </source>
</evidence>
<dbReference type="SUPFAM" id="SSF52374">
    <property type="entry name" value="Nucleotidylyl transferase"/>
    <property type="match status" value="1"/>
</dbReference>
<comment type="similarity">
    <text evidence="1">Belongs to the cytidylyltransferase family.</text>
</comment>
<dbReference type="EMBL" id="OOIL02004591">
    <property type="protein sequence ID" value="VFQ92686.1"/>
    <property type="molecule type" value="Genomic_DNA"/>
</dbReference>
<dbReference type="GO" id="GO:0004105">
    <property type="term" value="F:choline-phosphate cytidylyltransferase activity"/>
    <property type="evidence" value="ECO:0007669"/>
    <property type="project" value="UniProtKB-EC"/>
</dbReference>
<dbReference type="PANTHER" id="PTHR10739">
    <property type="entry name" value="CYTIDYLYLTRANSFERASE"/>
    <property type="match status" value="1"/>
</dbReference>
<dbReference type="CDD" id="cd02174">
    <property type="entry name" value="CCT"/>
    <property type="match status" value="1"/>
</dbReference>
<proteinExistence type="inferred from homology"/>
<protein>
    <recommendedName>
        <fullName evidence="9">choline-phosphate cytidylyltransferase</fullName>
        <ecNumber evidence="9">2.7.7.15</ecNumber>
    </recommendedName>
</protein>
<dbReference type="InterPro" id="IPR045049">
    <property type="entry name" value="Pcy1-like"/>
</dbReference>
<feature type="domain" description="Cytidyltransferase-like" evidence="14">
    <location>
        <begin position="50"/>
        <end position="179"/>
    </location>
</feature>
<evidence type="ECO:0000256" key="12">
    <source>
        <dbReference type="SAM" id="Coils"/>
    </source>
</evidence>
<evidence type="ECO:0000256" key="10">
    <source>
        <dbReference type="ARBA" id="ARBA00048285"/>
    </source>
</evidence>
<evidence type="ECO:0000256" key="7">
    <source>
        <dbReference type="ARBA" id="ARBA00023264"/>
    </source>
</evidence>
<organism evidence="15 16">
    <name type="scientific">Cuscuta campestris</name>
    <dbReference type="NCBI Taxonomy" id="132261"/>
    <lineage>
        <taxon>Eukaryota</taxon>
        <taxon>Viridiplantae</taxon>
        <taxon>Streptophyta</taxon>
        <taxon>Embryophyta</taxon>
        <taxon>Tracheophyta</taxon>
        <taxon>Spermatophyta</taxon>
        <taxon>Magnoliopsida</taxon>
        <taxon>eudicotyledons</taxon>
        <taxon>Gunneridae</taxon>
        <taxon>Pentapetalae</taxon>
        <taxon>asterids</taxon>
        <taxon>lamiids</taxon>
        <taxon>Solanales</taxon>
        <taxon>Convolvulaceae</taxon>
        <taxon>Cuscuteae</taxon>
        <taxon>Cuscuta</taxon>
        <taxon>Cuscuta subgen. Grammica</taxon>
        <taxon>Cuscuta sect. Cleistogrammica</taxon>
    </lineage>
</organism>
<dbReference type="InterPro" id="IPR041723">
    <property type="entry name" value="CCT"/>
</dbReference>
<dbReference type="EC" id="2.7.7.15" evidence="9"/>
<keyword evidence="16" id="KW-1185">Reference proteome</keyword>
<dbReference type="FunFam" id="3.40.50.620:FF:000102">
    <property type="entry name" value="Choline-phosphate cytidylyltransferase 2"/>
    <property type="match status" value="1"/>
</dbReference>
<feature type="region of interest" description="Disordered" evidence="13">
    <location>
        <begin position="1"/>
        <end position="45"/>
    </location>
</feature>
<accession>A0A484MWQ8</accession>
<dbReference type="PANTHER" id="PTHR10739:SF56">
    <property type="entry name" value="CHOLINE-PHOSPHATE CYTIDYLYLTRANSFERASE 1"/>
    <property type="match status" value="1"/>
</dbReference>
<dbReference type="Pfam" id="PF01467">
    <property type="entry name" value="CTP_transf_like"/>
    <property type="match status" value="1"/>
</dbReference>
<evidence type="ECO:0000256" key="13">
    <source>
        <dbReference type="SAM" id="MobiDB-lite"/>
    </source>
</evidence>
<keyword evidence="6" id="KW-0594">Phospholipid biosynthesis</keyword>
<comment type="pathway">
    <text evidence="8">Phospholipid metabolism; phosphatidylcholine biosynthesis; phosphatidylcholine from phosphocholine: step 1/2.</text>
</comment>
<feature type="coiled-coil region" evidence="12">
    <location>
        <begin position="211"/>
        <end position="238"/>
    </location>
</feature>
<evidence type="ECO:0000256" key="6">
    <source>
        <dbReference type="ARBA" id="ARBA00023209"/>
    </source>
</evidence>
<keyword evidence="2" id="KW-0444">Lipid biosynthesis</keyword>
<feature type="compositionally biased region" description="Acidic residues" evidence="13">
    <location>
        <begin position="301"/>
        <end position="333"/>
    </location>
</feature>
<evidence type="ECO:0000256" key="2">
    <source>
        <dbReference type="ARBA" id="ARBA00022516"/>
    </source>
</evidence>
<keyword evidence="4" id="KW-0548">Nucleotidyltransferase</keyword>
<dbReference type="InterPro" id="IPR004821">
    <property type="entry name" value="Cyt_trans-like"/>
</dbReference>
<evidence type="ECO:0000313" key="15">
    <source>
        <dbReference type="EMBL" id="VFQ92686.1"/>
    </source>
</evidence>
<dbReference type="OrthoDB" id="17102at2759"/>
<evidence type="ECO:0000256" key="3">
    <source>
        <dbReference type="ARBA" id="ARBA00022679"/>
    </source>
</evidence>
<dbReference type="NCBIfam" id="TIGR00125">
    <property type="entry name" value="cyt_tran_rel"/>
    <property type="match status" value="1"/>
</dbReference>
<evidence type="ECO:0000256" key="4">
    <source>
        <dbReference type="ARBA" id="ARBA00022695"/>
    </source>
</evidence>
<evidence type="ECO:0000256" key="1">
    <source>
        <dbReference type="ARBA" id="ARBA00010101"/>
    </source>
</evidence>
<comment type="function">
    <text evidence="11">Plays an important role in the biosynthesis of the phospholipid phosphatidylcholine. Catalyzes the formation of CDP-choline.</text>
</comment>
<dbReference type="Proteomes" id="UP000595140">
    <property type="component" value="Unassembled WGS sequence"/>
</dbReference>
<evidence type="ECO:0000256" key="11">
    <source>
        <dbReference type="ARBA" id="ARBA00054397"/>
    </source>
</evidence>
<keyword evidence="5" id="KW-0443">Lipid metabolism</keyword>
<feature type="region of interest" description="Disordered" evidence="13">
    <location>
        <begin position="286"/>
        <end position="345"/>
    </location>
</feature>
<feature type="compositionally biased region" description="Low complexity" evidence="13">
    <location>
        <begin position="20"/>
        <end position="37"/>
    </location>
</feature>
<dbReference type="Gene3D" id="3.40.50.620">
    <property type="entry name" value="HUPs"/>
    <property type="match status" value="1"/>
</dbReference>
<dbReference type="AlphaFoldDB" id="A0A484MWQ8"/>
<reference evidence="15 16" key="1">
    <citation type="submission" date="2018-04" db="EMBL/GenBank/DDBJ databases">
        <authorList>
            <person name="Vogel A."/>
        </authorList>
    </citation>
    <scope>NUCLEOTIDE SEQUENCE [LARGE SCALE GENOMIC DNA]</scope>
</reference>
<comment type="catalytic activity">
    <reaction evidence="10">
        <text>phosphocholine + CTP + H(+) = CDP-choline + diphosphate</text>
        <dbReference type="Rhea" id="RHEA:18997"/>
        <dbReference type="ChEBI" id="CHEBI:15378"/>
        <dbReference type="ChEBI" id="CHEBI:33019"/>
        <dbReference type="ChEBI" id="CHEBI:37563"/>
        <dbReference type="ChEBI" id="CHEBI:58779"/>
        <dbReference type="ChEBI" id="CHEBI:295975"/>
        <dbReference type="EC" id="2.7.7.15"/>
    </reaction>
    <physiologicalReaction direction="left-to-right" evidence="10">
        <dbReference type="Rhea" id="RHEA:18998"/>
    </physiologicalReaction>
</comment>
<keyword evidence="3" id="KW-0808">Transferase</keyword>
<keyword evidence="7" id="KW-1208">Phospholipid metabolism</keyword>
<keyword evidence="12" id="KW-0175">Coiled coil</keyword>
<sequence length="345" mass="39581">MSESGGVLSAAPGENHRSLSASNSTPSSINNNNNSIPHAPPPTDRPVRVYADGIYDLFHFGHARSLEQAKKSFPNTYLLVGCCNDDTTHKFKGKTVMTAEERYESLRHCKWVDEVIPDAPWVINQEFLDKHKIDFVAHDALPYADTSGAGKDVYEFVKAVGRFKETQRTDGISTSDIIMRIVKDYNQYVMRNLDRGYSRKELGVSYVKEKRLRVNMRLKKLQEKVKEQQEKVGEKIQTVAKTAGMHRNEWVENADRWVAGFLEMFEEGCHKMGTAIRDHIQERLRGQQQSGLLSHGSKDYDGDDEEDDDDEYYYDDEDEDVEDDEEYYDDGDDDLKCHESTDIKK</sequence>
<evidence type="ECO:0000313" key="16">
    <source>
        <dbReference type="Proteomes" id="UP000595140"/>
    </source>
</evidence>
<name>A0A484MWQ8_9ASTE</name>